<keyword evidence="12" id="KW-0675">Receptor</keyword>
<evidence type="ECO:0000256" key="5">
    <source>
        <dbReference type="ARBA" id="ARBA00023077"/>
    </source>
</evidence>
<dbReference type="Gene3D" id="2.60.40.1120">
    <property type="entry name" value="Carboxypeptidase-like, regulatory domain"/>
    <property type="match status" value="1"/>
</dbReference>
<proteinExistence type="inferred from homology"/>
<dbReference type="STRING" id="870482.SAMN04487987_102115"/>
<evidence type="ECO:0000256" key="1">
    <source>
        <dbReference type="ARBA" id="ARBA00004571"/>
    </source>
</evidence>
<evidence type="ECO:0000256" key="7">
    <source>
        <dbReference type="ARBA" id="ARBA00023237"/>
    </source>
</evidence>
<dbReference type="Pfam" id="PF07715">
    <property type="entry name" value="Plug"/>
    <property type="match status" value="1"/>
</dbReference>
<dbReference type="InterPro" id="IPR012910">
    <property type="entry name" value="Plug_dom"/>
</dbReference>
<dbReference type="PANTHER" id="PTHR30069:SF57">
    <property type="entry name" value="TONB-DEPENDENT RECEPTOR"/>
    <property type="match status" value="1"/>
</dbReference>
<dbReference type="InterPro" id="IPR008969">
    <property type="entry name" value="CarboxyPept-like_regulatory"/>
</dbReference>
<evidence type="ECO:0000256" key="2">
    <source>
        <dbReference type="ARBA" id="ARBA00022448"/>
    </source>
</evidence>
<accession>A0A1I1NFM1</accession>
<dbReference type="OrthoDB" id="9760333at2"/>
<gene>
    <name evidence="12" type="ORF">SAMN04487987_102115</name>
</gene>
<keyword evidence="2 8" id="KW-0813">Transport</keyword>
<dbReference type="GO" id="GO:0015344">
    <property type="term" value="F:siderophore uptake transmembrane transporter activity"/>
    <property type="evidence" value="ECO:0007669"/>
    <property type="project" value="TreeGrafter"/>
</dbReference>
<dbReference type="Gene3D" id="2.40.170.20">
    <property type="entry name" value="TonB-dependent receptor, beta-barrel domain"/>
    <property type="match status" value="1"/>
</dbReference>
<evidence type="ECO:0000259" key="11">
    <source>
        <dbReference type="Pfam" id="PF07715"/>
    </source>
</evidence>
<comment type="subcellular location">
    <subcellularLocation>
        <location evidence="1 8">Cell outer membrane</location>
        <topology evidence="1 8">Multi-pass membrane protein</topology>
    </subcellularLocation>
</comment>
<name>A0A1I1NFM1_9FLAO</name>
<feature type="domain" description="TonB-dependent receptor-like beta-barrel" evidence="10">
    <location>
        <begin position="279"/>
        <end position="681"/>
    </location>
</feature>
<keyword evidence="6 8" id="KW-0472">Membrane</keyword>
<dbReference type="Pfam" id="PF13715">
    <property type="entry name" value="CarbopepD_reg_2"/>
    <property type="match status" value="1"/>
</dbReference>
<evidence type="ECO:0000256" key="6">
    <source>
        <dbReference type="ARBA" id="ARBA00023136"/>
    </source>
</evidence>
<dbReference type="InterPro" id="IPR039426">
    <property type="entry name" value="TonB-dep_rcpt-like"/>
</dbReference>
<evidence type="ECO:0000313" key="13">
    <source>
        <dbReference type="Proteomes" id="UP000199439"/>
    </source>
</evidence>
<comment type="similarity">
    <text evidence="8 9">Belongs to the TonB-dependent receptor family.</text>
</comment>
<dbReference type="Pfam" id="PF00593">
    <property type="entry name" value="TonB_dep_Rec_b-barrel"/>
    <property type="match status" value="1"/>
</dbReference>
<dbReference type="Proteomes" id="UP000199439">
    <property type="component" value="Unassembled WGS sequence"/>
</dbReference>
<evidence type="ECO:0000256" key="3">
    <source>
        <dbReference type="ARBA" id="ARBA00022452"/>
    </source>
</evidence>
<dbReference type="GO" id="GO:0044718">
    <property type="term" value="P:siderophore transmembrane transport"/>
    <property type="evidence" value="ECO:0007669"/>
    <property type="project" value="TreeGrafter"/>
</dbReference>
<evidence type="ECO:0000256" key="9">
    <source>
        <dbReference type="RuleBase" id="RU003357"/>
    </source>
</evidence>
<dbReference type="InterPro" id="IPR000531">
    <property type="entry name" value="Beta-barrel_TonB"/>
</dbReference>
<keyword evidence="7 8" id="KW-0998">Cell outer membrane</keyword>
<organism evidence="12 13">
    <name type="scientific">Algibacter pectinivorans</name>
    <dbReference type="NCBI Taxonomy" id="870482"/>
    <lineage>
        <taxon>Bacteria</taxon>
        <taxon>Pseudomonadati</taxon>
        <taxon>Bacteroidota</taxon>
        <taxon>Flavobacteriia</taxon>
        <taxon>Flavobacteriales</taxon>
        <taxon>Flavobacteriaceae</taxon>
        <taxon>Algibacter</taxon>
    </lineage>
</organism>
<sequence length="748" mass="84196">MKHKIQLFIFLINISVTAQTITGKITTNNTNLPFVNIYLKGTQKGAVSKENGTYTILNVKPGKYTLVASFTGYQTQKKNITIEKNNLIVNLDLPESELLDQITITGTLKAVKRLESPVPVEVYSPTFFKKNPTPNIFDALQNVNGVRPQLNCNVCNTGDIHINGLEGPYTLVLIDGMPIVSGLSTVYGLSGIPNSLIEQVEVVKGPASSLYGSEAVGGLINIITKLPEHAPLFSLDNYVSGWGEANFDVGFKSRVGKKANVLVGANYFKYSNAIDNNNDNFTDVTLQDRISVFQKWNFKRQNHRLFSIAGRYFYEDRWGGEMQWNKTFRGGNQVYGESIYTKRYELIGNYQLPISEKVNFQFSYSDHDQNSVYGDTRYLAQQRIGFGQLTWDKKLKNNDLLFGIAARYNYYNDNTTATINPDQITIPSVFVQDEIKLSNKSNLLLGARYDYDKRHGSIFTPRLAYRFKPTENDIIRLNAGTGFRVVNLFTEDHAALTGARDVIINGTLRPEQSYNINLNYLKKLYTKGGQIFTFDASAWYTYFTNAILPDYDTNPNQIIYANLNGNSVSKGFSLNIDTNIDAGLKASIGATIQEVSQTNNGIKTQQILTEKFTGVWSLTYKNFPTNLTIDYTGNIYGPMRLPLISDLDPRSEYSPTWSIQNIQLTYTSKANLEFYGGVKNLLNWTPNQGNPFIIARANDPFDKNVEFNAQGNVIPTAQNPYALTFDPSYVYAPNQGRRLFFGLRYTLN</sequence>
<dbReference type="SUPFAM" id="SSF56935">
    <property type="entry name" value="Porins"/>
    <property type="match status" value="1"/>
</dbReference>
<dbReference type="PANTHER" id="PTHR30069">
    <property type="entry name" value="TONB-DEPENDENT OUTER MEMBRANE RECEPTOR"/>
    <property type="match status" value="1"/>
</dbReference>
<keyword evidence="4 8" id="KW-0812">Transmembrane</keyword>
<dbReference type="SUPFAM" id="SSF49464">
    <property type="entry name" value="Carboxypeptidase regulatory domain-like"/>
    <property type="match status" value="1"/>
</dbReference>
<dbReference type="AlphaFoldDB" id="A0A1I1NFM1"/>
<evidence type="ECO:0000259" key="10">
    <source>
        <dbReference type="Pfam" id="PF00593"/>
    </source>
</evidence>
<dbReference type="InterPro" id="IPR036942">
    <property type="entry name" value="Beta-barrel_TonB_sf"/>
</dbReference>
<protein>
    <submittedName>
        <fullName evidence="12">Outer membrane receptor for ferrienterochelin and colicins</fullName>
    </submittedName>
</protein>
<dbReference type="EMBL" id="FOMI01000002">
    <property type="protein sequence ID" value="SFC94268.1"/>
    <property type="molecule type" value="Genomic_DNA"/>
</dbReference>
<reference evidence="13" key="1">
    <citation type="submission" date="2016-10" db="EMBL/GenBank/DDBJ databases">
        <authorList>
            <person name="Varghese N."/>
            <person name="Submissions S."/>
        </authorList>
    </citation>
    <scope>NUCLEOTIDE SEQUENCE [LARGE SCALE GENOMIC DNA]</scope>
    <source>
        <strain evidence="13">DSM 25730</strain>
    </source>
</reference>
<keyword evidence="3 8" id="KW-1134">Transmembrane beta strand</keyword>
<dbReference type="GO" id="GO:0009279">
    <property type="term" value="C:cell outer membrane"/>
    <property type="evidence" value="ECO:0007669"/>
    <property type="project" value="UniProtKB-SubCell"/>
</dbReference>
<keyword evidence="13" id="KW-1185">Reference proteome</keyword>
<dbReference type="RefSeq" id="WP_092849059.1">
    <property type="nucleotide sequence ID" value="NZ_FOMI01000002.1"/>
</dbReference>
<evidence type="ECO:0000256" key="4">
    <source>
        <dbReference type="ARBA" id="ARBA00022692"/>
    </source>
</evidence>
<feature type="domain" description="TonB-dependent receptor plug" evidence="11">
    <location>
        <begin position="114"/>
        <end position="218"/>
    </location>
</feature>
<evidence type="ECO:0000313" key="12">
    <source>
        <dbReference type="EMBL" id="SFC94268.1"/>
    </source>
</evidence>
<dbReference type="Gene3D" id="2.170.130.10">
    <property type="entry name" value="TonB-dependent receptor, plug domain"/>
    <property type="match status" value="1"/>
</dbReference>
<dbReference type="InterPro" id="IPR037066">
    <property type="entry name" value="Plug_dom_sf"/>
</dbReference>
<keyword evidence="5 9" id="KW-0798">TonB box</keyword>
<dbReference type="PROSITE" id="PS52016">
    <property type="entry name" value="TONB_DEPENDENT_REC_3"/>
    <property type="match status" value="1"/>
</dbReference>
<evidence type="ECO:0000256" key="8">
    <source>
        <dbReference type="PROSITE-ProRule" id="PRU01360"/>
    </source>
</evidence>